<reference evidence="5 6" key="1">
    <citation type="submission" date="2020-07" db="EMBL/GenBank/DDBJ databases">
        <title>Genomic Encyclopedia of Type Strains, Phase IV (KMG-V): Genome sequencing to study the core and pangenomes of soil and plant-associated prokaryotes.</title>
        <authorList>
            <person name="Whitman W."/>
        </authorList>
    </citation>
    <scope>NUCLEOTIDE SEQUENCE [LARGE SCALE GENOMIC DNA]</scope>
    <source>
        <strain evidence="5 6">M8UP22</strain>
    </source>
</reference>
<feature type="domain" description="Peptidase M20 dimerisation" evidence="4">
    <location>
        <begin position="181"/>
        <end position="274"/>
    </location>
</feature>
<keyword evidence="5" id="KW-0645">Protease</keyword>
<evidence type="ECO:0000259" key="4">
    <source>
        <dbReference type="Pfam" id="PF07687"/>
    </source>
</evidence>
<dbReference type="Gene3D" id="3.30.70.360">
    <property type="match status" value="1"/>
</dbReference>
<dbReference type="PANTHER" id="PTHR43808:SF9">
    <property type="entry name" value="BLL0789 PROTEIN"/>
    <property type="match status" value="1"/>
</dbReference>
<evidence type="ECO:0000256" key="2">
    <source>
        <dbReference type="ARBA" id="ARBA00022801"/>
    </source>
</evidence>
<dbReference type="PANTHER" id="PTHR43808">
    <property type="entry name" value="ACETYLORNITHINE DEACETYLASE"/>
    <property type="match status" value="1"/>
</dbReference>
<dbReference type="EMBL" id="JACCCU010000003">
    <property type="protein sequence ID" value="NYF91737.1"/>
    <property type="molecule type" value="Genomic_DNA"/>
</dbReference>
<evidence type="ECO:0000256" key="1">
    <source>
        <dbReference type="ARBA" id="ARBA00022723"/>
    </source>
</evidence>
<comment type="caution">
    <text evidence="5">The sequence shown here is derived from an EMBL/GenBank/DDBJ whole genome shotgun (WGS) entry which is preliminary data.</text>
</comment>
<dbReference type="EC" id="3.4.17.11" evidence="5"/>
<feature type="active site" evidence="3">
    <location>
        <position position="88"/>
    </location>
</feature>
<dbReference type="InterPro" id="IPR011650">
    <property type="entry name" value="Peptidase_M20_dimer"/>
</dbReference>
<dbReference type="Gene3D" id="3.40.630.10">
    <property type="entry name" value="Zn peptidases"/>
    <property type="match status" value="1"/>
</dbReference>
<dbReference type="Pfam" id="PF07687">
    <property type="entry name" value="M20_dimer"/>
    <property type="match status" value="1"/>
</dbReference>
<evidence type="ECO:0000256" key="3">
    <source>
        <dbReference type="PIRSR" id="PIRSR037238-1"/>
    </source>
</evidence>
<dbReference type="InterPro" id="IPR017150">
    <property type="entry name" value="Pept_M20_glutamate_carboxypep"/>
</dbReference>
<dbReference type="AlphaFoldDB" id="A0A852VJ34"/>
<evidence type="ECO:0000313" key="6">
    <source>
        <dbReference type="Proteomes" id="UP000564385"/>
    </source>
</evidence>
<evidence type="ECO:0000313" key="5">
    <source>
        <dbReference type="EMBL" id="NYF91737.1"/>
    </source>
</evidence>
<accession>A0A852VJ34</accession>
<dbReference type="GO" id="GO:0046872">
    <property type="term" value="F:metal ion binding"/>
    <property type="evidence" value="ECO:0007669"/>
    <property type="project" value="UniProtKB-KW"/>
</dbReference>
<dbReference type="SUPFAM" id="SSF55031">
    <property type="entry name" value="Bacterial exopeptidase dimerisation domain"/>
    <property type="match status" value="1"/>
</dbReference>
<protein>
    <submittedName>
        <fullName evidence="5">Glutamate carboxypeptidase</fullName>
        <ecNumber evidence="5">3.4.17.11</ecNumber>
    </submittedName>
</protein>
<dbReference type="PIRSF" id="PIRSF037238">
    <property type="entry name" value="Carboxypeptidase_G2"/>
    <property type="match status" value="1"/>
</dbReference>
<dbReference type="InterPro" id="IPR050072">
    <property type="entry name" value="Peptidase_M20A"/>
</dbReference>
<dbReference type="Proteomes" id="UP000564385">
    <property type="component" value="Unassembled WGS sequence"/>
</dbReference>
<sequence length="378" mass="40379">MEAKAILNAVEKQKGWIEDTLRDLVLQESPSEDPQSVNAAVTLVEQSAQMIGSRSKRHKQRQFGDVLELRFGPTRSQQQPVLLLGHLDTVWSRGTLKTMPWRNAEGRLWGPGVLDMKAGVVMALAALNALKQLELSRPTILLLNTDEEVGSTVSRPITEKLAKESSAVLVLEPAQGLAYKTARKGVGQYNVQVTGVGAHSGVDFERGHSAILELAKLVETISGFTNLDRKLTVNCGVIAGGTRSNVVPSHASAEIDVRIAKASDAAYVDKLFRKLKVSDPHCKLTITGGINRPPMERKPGTIALFKKARTLAAELGFNLEEASTGGGSDGNFTAALGVPTLDGMGAVGDGAHAPHESVIIEHLVPRTALLAAMIASIE</sequence>
<keyword evidence="5" id="KW-0121">Carboxypeptidase</keyword>
<proteinExistence type="predicted"/>
<dbReference type="InterPro" id="IPR036264">
    <property type="entry name" value="Bact_exopeptidase_dim_dom"/>
</dbReference>
<gene>
    <name evidence="5" type="ORF">HDF08_003856</name>
</gene>
<feature type="active site" description="Proton acceptor" evidence="3">
    <location>
        <position position="147"/>
    </location>
</feature>
<keyword evidence="1" id="KW-0479">Metal-binding</keyword>
<dbReference type="CDD" id="cd03885">
    <property type="entry name" value="M20_CPDG2"/>
    <property type="match status" value="1"/>
</dbReference>
<dbReference type="GO" id="GO:0004180">
    <property type="term" value="F:carboxypeptidase activity"/>
    <property type="evidence" value="ECO:0007669"/>
    <property type="project" value="UniProtKB-KW"/>
</dbReference>
<organism evidence="5 6">
    <name type="scientific">Tunturiibacter lichenicola</name>
    <dbReference type="NCBI Taxonomy" id="2051959"/>
    <lineage>
        <taxon>Bacteria</taxon>
        <taxon>Pseudomonadati</taxon>
        <taxon>Acidobacteriota</taxon>
        <taxon>Terriglobia</taxon>
        <taxon>Terriglobales</taxon>
        <taxon>Acidobacteriaceae</taxon>
        <taxon>Tunturiibacter</taxon>
    </lineage>
</organism>
<name>A0A852VJ34_9BACT</name>
<dbReference type="SUPFAM" id="SSF53187">
    <property type="entry name" value="Zn-dependent exopeptidases"/>
    <property type="match status" value="1"/>
</dbReference>
<dbReference type="Pfam" id="PF01546">
    <property type="entry name" value="Peptidase_M20"/>
    <property type="match status" value="1"/>
</dbReference>
<keyword evidence="2 5" id="KW-0378">Hydrolase</keyword>
<dbReference type="InterPro" id="IPR002933">
    <property type="entry name" value="Peptidase_M20"/>
</dbReference>